<evidence type="ECO:0000313" key="3">
    <source>
        <dbReference type="EMBL" id="SHF71078.1"/>
    </source>
</evidence>
<dbReference type="GO" id="GO:0016717">
    <property type="term" value="F:oxidoreductase activity, acting on paired donors, with oxidation of a pair of donors resulting in the reduction of molecular oxygen to two molecules of water"/>
    <property type="evidence" value="ECO:0007669"/>
    <property type="project" value="TreeGrafter"/>
</dbReference>
<name>A0A1M5DVL1_9BACT</name>
<keyword evidence="1" id="KW-0472">Membrane</keyword>
<keyword evidence="1" id="KW-1133">Transmembrane helix</keyword>
<evidence type="ECO:0000256" key="1">
    <source>
        <dbReference type="SAM" id="Phobius"/>
    </source>
</evidence>
<feature type="transmembrane region" description="Helical" evidence="1">
    <location>
        <begin position="66"/>
        <end position="87"/>
    </location>
</feature>
<dbReference type="AlphaFoldDB" id="A0A1M5DVL1"/>
<keyword evidence="4" id="KW-1185">Reference proteome</keyword>
<protein>
    <submittedName>
        <fullName evidence="3">Linoleoyl-CoA desaturase</fullName>
    </submittedName>
</protein>
<sequence length="365" mass="42102">MAPTRISFKSRDKKDFSRNVKREVSRYFEENNLSRHANGQMILKTVILLTLYFGAYGLIISNSVGLWGMAFLCFVMGIGMAGIGFSVSHDALHGAYSPNKYVNQILGYTFDLMGANGYIWKITHNIIHHTYTNIYEHDEDLEVAEFIRLSPNAEHKPIHRIQHLLAFIAYGFATLFWVFIKDYKYFFQSSLGPYENKSHPVSEWITLVITKLVYYGYMLVLPYMLLPITWWQLAIGFLILHFTAGIILGIIFQLAHVVEGTEHPTENEEGNIENTWMIHQLETTSDFAHDNKLLCWYIGGLNYQIEHHLFPKICSIHYPEISSIVRSVAEKHDIPYNYQESLATAVKSHYHTLKKFGRQPNPEGA</sequence>
<feature type="domain" description="Fatty acid desaturase" evidence="2">
    <location>
        <begin position="67"/>
        <end position="338"/>
    </location>
</feature>
<feature type="transmembrane region" description="Helical" evidence="1">
    <location>
        <begin position="164"/>
        <end position="180"/>
    </location>
</feature>
<dbReference type="CDD" id="cd03506">
    <property type="entry name" value="Delta6-FADS-like"/>
    <property type="match status" value="1"/>
</dbReference>
<dbReference type="RefSeq" id="WP_073064427.1">
    <property type="nucleotide sequence ID" value="NZ_FQUS01000012.1"/>
</dbReference>
<dbReference type="PIRSF" id="PIRSF015921">
    <property type="entry name" value="FA_sphinglp_des"/>
    <property type="match status" value="1"/>
</dbReference>
<evidence type="ECO:0000313" key="4">
    <source>
        <dbReference type="Proteomes" id="UP000184041"/>
    </source>
</evidence>
<dbReference type="GO" id="GO:0016020">
    <property type="term" value="C:membrane"/>
    <property type="evidence" value="ECO:0007669"/>
    <property type="project" value="TreeGrafter"/>
</dbReference>
<dbReference type="OrthoDB" id="104711at2"/>
<dbReference type="PANTHER" id="PTHR19353">
    <property type="entry name" value="FATTY ACID DESATURASE 2"/>
    <property type="match status" value="1"/>
</dbReference>
<organism evidence="3 4">
    <name type="scientific">Fodinibius roseus</name>
    <dbReference type="NCBI Taxonomy" id="1194090"/>
    <lineage>
        <taxon>Bacteria</taxon>
        <taxon>Pseudomonadati</taxon>
        <taxon>Balneolota</taxon>
        <taxon>Balneolia</taxon>
        <taxon>Balneolales</taxon>
        <taxon>Balneolaceae</taxon>
        <taxon>Fodinibius</taxon>
    </lineage>
</organism>
<feature type="transmembrane region" description="Helical" evidence="1">
    <location>
        <begin position="41"/>
        <end position="60"/>
    </location>
</feature>
<feature type="transmembrane region" description="Helical" evidence="1">
    <location>
        <begin position="204"/>
        <end position="226"/>
    </location>
</feature>
<dbReference type="InterPro" id="IPR005804">
    <property type="entry name" value="FA_desaturase_dom"/>
</dbReference>
<dbReference type="InterPro" id="IPR012171">
    <property type="entry name" value="Fatty_acid_desaturase"/>
</dbReference>
<keyword evidence="1" id="KW-0812">Transmembrane</keyword>
<feature type="transmembrane region" description="Helical" evidence="1">
    <location>
        <begin position="233"/>
        <end position="255"/>
    </location>
</feature>
<dbReference type="STRING" id="1194090.SAMN05443144_11249"/>
<dbReference type="Proteomes" id="UP000184041">
    <property type="component" value="Unassembled WGS sequence"/>
</dbReference>
<dbReference type="Pfam" id="PF00487">
    <property type="entry name" value="FA_desaturase"/>
    <property type="match status" value="1"/>
</dbReference>
<proteinExistence type="predicted"/>
<dbReference type="PANTHER" id="PTHR19353:SF19">
    <property type="entry name" value="DELTA(5) FATTY ACID DESATURASE C-RELATED"/>
    <property type="match status" value="1"/>
</dbReference>
<gene>
    <name evidence="3" type="ORF">SAMN05443144_11249</name>
</gene>
<dbReference type="EMBL" id="FQUS01000012">
    <property type="protein sequence ID" value="SHF71078.1"/>
    <property type="molecule type" value="Genomic_DNA"/>
</dbReference>
<evidence type="ECO:0000259" key="2">
    <source>
        <dbReference type="Pfam" id="PF00487"/>
    </source>
</evidence>
<reference evidence="3 4" key="1">
    <citation type="submission" date="2016-11" db="EMBL/GenBank/DDBJ databases">
        <authorList>
            <person name="Jaros S."/>
            <person name="Januszkiewicz K."/>
            <person name="Wedrychowicz H."/>
        </authorList>
    </citation>
    <scope>NUCLEOTIDE SEQUENCE [LARGE SCALE GENOMIC DNA]</scope>
    <source>
        <strain evidence="3 4">DSM 21986</strain>
    </source>
</reference>
<dbReference type="GO" id="GO:0008610">
    <property type="term" value="P:lipid biosynthetic process"/>
    <property type="evidence" value="ECO:0007669"/>
    <property type="project" value="UniProtKB-ARBA"/>
</dbReference>
<accession>A0A1M5DVL1</accession>